<dbReference type="SUPFAM" id="SSF55729">
    <property type="entry name" value="Acyl-CoA N-acyltransferases (Nat)"/>
    <property type="match status" value="1"/>
</dbReference>
<reference evidence="2" key="2">
    <citation type="submission" date="2014-05" db="EMBL/GenBank/DDBJ databases">
        <title>Draft genome sequence of Virgibacillus massiliensis Vm-5.</title>
        <authorList>
            <person name="Khelaifia S."/>
            <person name="Croce O."/>
            <person name="Lagier J.C."/>
            <person name="Raoult D."/>
        </authorList>
    </citation>
    <scope>NUCLEOTIDE SEQUENCE [LARGE SCALE GENOMIC DNA]</scope>
    <source>
        <strain evidence="2">Vm-5</strain>
    </source>
</reference>
<organism evidence="1 2">
    <name type="scientific">Virgibacillus massiliensis</name>
    <dbReference type="NCBI Taxonomy" id="1462526"/>
    <lineage>
        <taxon>Bacteria</taxon>
        <taxon>Bacillati</taxon>
        <taxon>Bacillota</taxon>
        <taxon>Bacilli</taxon>
        <taxon>Bacillales</taxon>
        <taxon>Bacillaceae</taxon>
        <taxon>Virgibacillus</taxon>
    </lineage>
</organism>
<reference evidence="1 2" key="1">
    <citation type="submission" date="2014-03" db="EMBL/GenBank/DDBJ databases">
        <authorList>
            <person name="Urmite Genomes U."/>
        </authorList>
    </citation>
    <scope>NUCLEOTIDE SEQUENCE [LARGE SCALE GENOMIC DNA]</scope>
    <source>
        <strain evidence="1 2">Vm-5</strain>
    </source>
</reference>
<name>A0A024QCW1_9BACI</name>
<dbReference type="AlphaFoldDB" id="A0A024QCW1"/>
<dbReference type="Gene3D" id="3.40.630.30">
    <property type="match status" value="1"/>
</dbReference>
<evidence type="ECO:0000313" key="2">
    <source>
        <dbReference type="Proteomes" id="UP000028875"/>
    </source>
</evidence>
<dbReference type="STRING" id="1462526.BN990_02338"/>
<dbReference type="InterPro" id="IPR016181">
    <property type="entry name" value="Acyl_CoA_acyltransferase"/>
</dbReference>
<sequence length="92" mass="10597">MFLRQPIEKDVEDFFNVEVSKELVKMYGGDTKNISPKTMELAKNFIDAIKSNKLEWCVEFEGRLVGQARLSINKADNRDVMLWVYLTPPSGI</sequence>
<proteinExistence type="predicted"/>
<dbReference type="Proteomes" id="UP000028875">
    <property type="component" value="Unassembled WGS sequence"/>
</dbReference>
<protein>
    <recommendedName>
        <fullName evidence="3">N-acetyltransferase domain-containing protein</fullName>
    </recommendedName>
</protein>
<evidence type="ECO:0000313" key="1">
    <source>
        <dbReference type="EMBL" id="CDQ40020.1"/>
    </source>
</evidence>
<comment type="caution">
    <text evidence="1">The sequence shown here is derived from an EMBL/GenBank/DDBJ whole genome shotgun (WGS) entry which is preliminary data.</text>
</comment>
<evidence type="ECO:0008006" key="3">
    <source>
        <dbReference type="Google" id="ProtNLM"/>
    </source>
</evidence>
<dbReference type="EMBL" id="CCDP010000001">
    <property type="protein sequence ID" value="CDQ40020.1"/>
    <property type="molecule type" value="Genomic_DNA"/>
</dbReference>
<accession>A0A024QCW1</accession>
<gene>
    <name evidence="1" type="ORF">BN990_02338</name>
</gene>
<keyword evidence="2" id="KW-1185">Reference proteome</keyword>